<sequence>MLCQLLIAMALNPFRPCEGSPTYQEEYRGNYVPKFVDAWNGPQILAPDTPYVAAAGRNQLYFLDTRLDPETASHIKKQIERAKVGAPEEVISIDEIEATAEVKNTATGETVFVFDPVYARVLFAKGINKRNPEIKLPEYELAGDWLVTHDVDASLAGRST</sequence>
<keyword evidence="1" id="KW-0732">Signal</keyword>
<protein>
    <recommendedName>
        <fullName evidence="4">Ankyrin repeat-containing protein</fullName>
    </recommendedName>
</protein>
<dbReference type="Proteomes" id="UP000639643">
    <property type="component" value="Unassembled WGS sequence"/>
</dbReference>
<proteinExistence type="predicted"/>
<comment type="caution">
    <text evidence="2">The sequence shown here is derived from an EMBL/GenBank/DDBJ whole genome shotgun (WGS) entry which is preliminary data.</text>
</comment>
<dbReference type="EMBL" id="WIGM01001302">
    <property type="protein sequence ID" value="KAF6802063.1"/>
    <property type="molecule type" value="Genomic_DNA"/>
</dbReference>
<evidence type="ECO:0000313" key="3">
    <source>
        <dbReference type="Proteomes" id="UP000639643"/>
    </source>
</evidence>
<name>A0A8H6IWR7_9PEZI</name>
<feature type="chain" id="PRO_5034998513" description="Ankyrin repeat-containing protein" evidence="1">
    <location>
        <begin position="20"/>
        <end position="160"/>
    </location>
</feature>
<evidence type="ECO:0000313" key="2">
    <source>
        <dbReference type="EMBL" id="KAF6802063.1"/>
    </source>
</evidence>
<organism evidence="2 3">
    <name type="scientific">Colletotrichum musicola</name>
    <dbReference type="NCBI Taxonomy" id="2175873"/>
    <lineage>
        <taxon>Eukaryota</taxon>
        <taxon>Fungi</taxon>
        <taxon>Dikarya</taxon>
        <taxon>Ascomycota</taxon>
        <taxon>Pezizomycotina</taxon>
        <taxon>Sordariomycetes</taxon>
        <taxon>Hypocreomycetidae</taxon>
        <taxon>Glomerellales</taxon>
        <taxon>Glomerellaceae</taxon>
        <taxon>Colletotrichum</taxon>
        <taxon>Colletotrichum orchidearum species complex</taxon>
    </lineage>
</organism>
<gene>
    <name evidence="2" type="ORF">CMUS01_15462</name>
</gene>
<dbReference type="AlphaFoldDB" id="A0A8H6IWR7"/>
<reference evidence="2" key="1">
    <citation type="journal article" date="2020" name="Phytopathology">
        <title>Genome Sequence Resources of Colletotrichum truncatum, C. plurivorum, C. musicola, and C. sojae: Four Species Pathogenic to Soybean (Glycine max).</title>
        <authorList>
            <person name="Rogerio F."/>
            <person name="Boufleur T.R."/>
            <person name="Ciampi-Guillardi M."/>
            <person name="Sukno S.A."/>
            <person name="Thon M.R."/>
            <person name="Massola Junior N.S."/>
            <person name="Baroncelli R."/>
        </authorList>
    </citation>
    <scope>NUCLEOTIDE SEQUENCE</scope>
    <source>
        <strain evidence="2">LFN0074</strain>
    </source>
</reference>
<evidence type="ECO:0008006" key="4">
    <source>
        <dbReference type="Google" id="ProtNLM"/>
    </source>
</evidence>
<evidence type="ECO:0000256" key="1">
    <source>
        <dbReference type="SAM" id="SignalP"/>
    </source>
</evidence>
<keyword evidence="3" id="KW-1185">Reference proteome</keyword>
<feature type="signal peptide" evidence="1">
    <location>
        <begin position="1"/>
        <end position="19"/>
    </location>
</feature>
<accession>A0A8H6IWR7</accession>
<dbReference type="OrthoDB" id="4812218at2759"/>